<protein>
    <submittedName>
        <fullName evidence="1">Uncharacterized protein</fullName>
    </submittedName>
</protein>
<proteinExistence type="predicted"/>
<evidence type="ECO:0000313" key="2">
    <source>
        <dbReference type="Proteomes" id="UP001057402"/>
    </source>
</evidence>
<name>A0ACB9NU13_9MYRT</name>
<keyword evidence="2" id="KW-1185">Reference proteome</keyword>
<dbReference type="EMBL" id="CM042886">
    <property type="protein sequence ID" value="KAI4340135.1"/>
    <property type="molecule type" value="Genomic_DNA"/>
</dbReference>
<accession>A0ACB9NU13</accession>
<evidence type="ECO:0000313" key="1">
    <source>
        <dbReference type="EMBL" id="KAI4340135.1"/>
    </source>
</evidence>
<dbReference type="Proteomes" id="UP001057402">
    <property type="component" value="Chromosome 7"/>
</dbReference>
<reference evidence="2" key="1">
    <citation type="journal article" date="2023" name="Front. Plant Sci.">
        <title>Chromosomal-level genome assembly of Melastoma candidum provides insights into trichome evolution.</title>
        <authorList>
            <person name="Zhong Y."/>
            <person name="Wu W."/>
            <person name="Sun C."/>
            <person name="Zou P."/>
            <person name="Liu Y."/>
            <person name="Dai S."/>
            <person name="Zhou R."/>
        </authorList>
    </citation>
    <scope>NUCLEOTIDE SEQUENCE [LARGE SCALE GENOMIC DNA]</scope>
</reference>
<organism evidence="1 2">
    <name type="scientific">Melastoma candidum</name>
    <dbReference type="NCBI Taxonomy" id="119954"/>
    <lineage>
        <taxon>Eukaryota</taxon>
        <taxon>Viridiplantae</taxon>
        <taxon>Streptophyta</taxon>
        <taxon>Embryophyta</taxon>
        <taxon>Tracheophyta</taxon>
        <taxon>Spermatophyta</taxon>
        <taxon>Magnoliopsida</taxon>
        <taxon>eudicotyledons</taxon>
        <taxon>Gunneridae</taxon>
        <taxon>Pentapetalae</taxon>
        <taxon>rosids</taxon>
        <taxon>malvids</taxon>
        <taxon>Myrtales</taxon>
        <taxon>Melastomataceae</taxon>
        <taxon>Melastomatoideae</taxon>
        <taxon>Melastomateae</taxon>
        <taxon>Melastoma</taxon>
    </lineage>
</organism>
<comment type="caution">
    <text evidence="1">The sequence shown here is derived from an EMBL/GenBank/DDBJ whole genome shotgun (WGS) entry which is preliminary data.</text>
</comment>
<sequence length="310" mass="34122">MFGRKKSPQKVIMLKHNSANPGFPASSGSNPFDSDDEFDTKQKIGTSRRSSSAPILKPPKLSNNPFGDQGGRRIPTSSNSSSLFSSARNNYKNDFRESGGLENQSVQELENYAVYKAEDTTKAVNNCLKIATDMREDAARTLVSLHQQGEQITRAHTVAADMDHDLSRGEKLLGSLGGLFERKWKPKKTRPISGPTITRYDVQSKGSASTIEQREKLGLTSSASKQQPKSRVPTHDPADSVQKVEVEKTKQDDTLSEISNILGELKNMAIDMRTEIESQTEALDGFDHDVDVISDRVGQANRRGSKLLGK</sequence>
<gene>
    <name evidence="1" type="ORF">MLD38_025001</name>
</gene>